<proteinExistence type="predicted"/>
<evidence type="ECO:0000313" key="2">
    <source>
        <dbReference type="Proteomes" id="UP000278807"/>
    </source>
</evidence>
<reference evidence="1 2" key="1">
    <citation type="submission" date="2018-11" db="EMBL/GenBank/DDBJ databases">
        <authorList>
            <consortium name="Pathogen Informatics"/>
        </authorList>
    </citation>
    <scope>NUCLEOTIDE SEQUENCE [LARGE SCALE GENOMIC DNA]</scope>
</reference>
<sequence>MVKRSITAFIEQRQNIVISAIKAVEIGPSALFAPTNWPIRIDVETQNPRGKVQKSIDSTLLRIV</sequence>
<organism evidence="1 2">
    <name type="scientific">Rodentolepis nana</name>
    <name type="common">Dwarf tapeworm</name>
    <name type="synonym">Hymenolepis nana</name>
    <dbReference type="NCBI Taxonomy" id="102285"/>
    <lineage>
        <taxon>Eukaryota</taxon>
        <taxon>Metazoa</taxon>
        <taxon>Spiralia</taxon>
        <taxon>Lophotrochozoa</taxon>
        <taxon>Platyhelminthes</taxon>
        <taxon>Cestoda</taxon>
        <taxon>Eucestoda</taxon>
        <taxon>Cyclophyllidea</taxon>
        <taxon>Hymenolepididae</taxon>
        <taxon>Rodentolepis</taxon>
    </lineage>
</organism>
<dbReference type="Proteomes" id="UP000278807">
    <property type="component" value="Unassembled WGS sequence"/>
</dbReference>
<dbReference type="EMBL" id="UZAE01001718">
    <property type="protein sequence ID" value="VDN98971.1"/>
    <property type="molecule type" value="Genomic_DNA"/>
</dbReference>
<accession>A0A3P7V0M9</accession>
<dbReference type="AlphaFoldDB" id="A0A3P7V0M9"/>
<name>A0A3P7V0M9_RODNA</name>
<keyword evidence="2" id="KW-1185">Reference proteome</keyword>
<gene>
    <name evidence="1" type="ORF">HNAJ_LOCUS3112</name>
</gene>
<protein>
    <submittedName>
        <fullName evidence="1">Uncharacterized protein</fullName>
    </submittedName>
</protein>
<evidence type="ECO:0000313" key="1">
    <source>
        <dbReference type="EMBL" id="VDN98971.1"/>
    </source>
</evidence>